<proteinExistence type="inferred from homology"/>
<dbReference type="GO" id="GO:0006935">
    <property type="term" value="P:chemotaxis"/>
    <property type="evidence" value="ECO:0007669"/>
    <property type="project" value="InterPro"/>
</dbReference>
<dbReference type="CDD" id="cd19411">
    <property type="entry name" value="MCP2201-like_sensor"/>
    <property type="match status" value="1"/>
</dbReference>
<keyword evidence="6" id="KW-0812">Transmembrane</keyword>
<dbReference type="PANTHER" id="PTHR43531:SF14">
    <property type="entry name" value="METHYL-ACCEPTING CHEMOTAXIS PROTEIN I-RELATED"/>
    <property type="match status" value="1"/>
</dbReference>
<keyword evidence="5" id="KW-0175">Coiled coil</keyword>
<name>A0A7W5FWH3_9BURK</name>
<dbReference type="Pfam" id="PF00015">
    <property type="entry name" value="MCPsignal"/>
    <property type="match status" value="1"/>
</dbReference>
<dbReference type="InterPro" id="IPR003660">
    <property type="entry name" value="HAMP_dom"/>
</dbReference>
<dbReference type="CDD" id="cd06225">
    <property type="entry name" value="HAMP"/>
    <property type="match status" value="1"/>
</dbReference>
<dbReference type="InterPro" id="IPR051310">
    <property type="entry name" value="MCP_chemotaxis"/>
</dbReference>
<evidence type="ECO:0000259" key="7">
    <source>
        <dbReference type="PROSITE" id="PS50111"/>
    </source>
</evidence>
<dbReference type="RefSeq" id="WP_183443691.1">
    <property type="nucleotide sequence ID" value="NZ_JACHXD010000023.1"/>
</dbReference>
<accession>A0A7W5FWH3</accession>
<dbReference type="PANTHER" id="PTHR43531">
    <property type="entry name" value="PROTEIN ICFG"/>
    <property type="match status" value="1"/>
</dbReference>
<evidence type="ECO:0000313" key="9">
    <source>
        <dbReference type="EMBL" id="MBB3122015.1"/>
    </source>
</evidence>
<feature type="domain" description="HAMP" evidence="8">
    <location>
        <begin position="211"/>
        <end position="263"/>
    </location>
</feature>
<dbReference type="Gene3D" id="6.10.340.10">
    <property type="match status" value="1"/>
</dbReference>
<keyword evidence="6" id="KW-1133">Transmembrane helix</keyword>
<evidence type="ECO:0000256" key="2">
    <source>
        <dbReference type="ARBA" id="ARBA00022481"/>
    </source>
</evidence>
<dbReference type="Pfam" id="PF12729">
    <property type="entry name" value="4HB_MCP_1"/>
    <property type="match status" value="1"/>
</dbReference>
<evidence type="ECO:0000256" key="5">
    <source>
        <dbReference type="SAM" id="Coils"/>
    </source>
</evidence>
<dbReference type="GO" id="GO:0005886">
    <property type="term" value="C:plasma membrane"/>
    <property type="evidence" value="ECO:0007669"/>
    <property type="project" value="TreeGrafter"/>
</dbReference>
<feature type="domain" description="Methyl-accepting transducer" evidence="7">
    <location>
        <begin position="268"/>
        <end position="497"/>
    </location>
</feature>
<dbReference type="GO" id="GO:0004888">
    <property type="term" value="F:transmembrane signaling receptor activity"/>
    <property type="evidence" value="ECO:0007669"/>
    <property type="project" value="InterPro"/>
</dbReference>
<dbReference type="SUPFAM" id="SSF58104">
    <property type="entry name" value="Methyl-accepting chemotaxis protein (MCP) signaling domain"/>
    <property type="match status" value="1"/>
</dbReference>
<evidence type="ECO:0000256" key="4">
    <source>
        <dbReference type="PROSITE-ProRule" id="PRU00284"/>
    </source>
</evidence>
<evidence type="ECO:0000259" key="8">
    <source>
        <dbReference type="PROSITE" id="PS50885"/>
    </source>
</evidence>
<keyword evidence="6" id="KW-0472">Membrane</keyword>
<dbReference type="CDD" id="cd11386">
    <property type="entry name" value="MCP_signal"/>
    <property type="match status" value="1"/>
</dbReference>
<dbReference type="InterPro" id="IPR047347">
    <property type="entry name" value="YvaQ-like_sensor"/>
</dbReference>
<evidence type="ECO:0000256" key="6">
    <source>
        <dbReference type="SAM" id="Phobius"/>
    </source>
</evidence>
<comment type="similarity">
    <text evidence="3">Belongs to the methyl-accepting chemotaxis (MCP) protein family.</text>
</comment>
<dbReference type="Pfam" id="PF00672">
    <property type="entry name" value="HAMP"/>
    <property type="match status" value="1"/>
</dbReference>
<sequence>MKIGNLKIGTRISCGYIIVLALLLGVMLCGIQGMRNSNKTLHNIVDINIKKMELLQTMSESTHVVSRVIRTLALLQDEDTAKREAAKIDTARQKYNAAFETLQTMPLDAAGQALVAKIKQHQAAARQLNDQFLNLSKTSREDALQLLLYKAAPASSTWQEVIDDFRALQKEKSQRDETTAEQSYESNMSLMLGFSALAVALSIAIAWTITRSISRPISQAVQVAQRVAAGHLDSRIEVRSTDETGQLLQALKEMNDSLVNIVGHVRGGADTIASASSEIANGNLDLSSRTEQQASSLEETVSSMEELASTVQQNVENARRGNQLAMSASETATRGGAAVGQVVETMGAISASSRKVVDIISVIEGIAFQTNILALNAAVEAARAGEQGRGFAVVAAEVRNLAQRSASAAKEINALISDSVAHVNKGEQLVDQAGSTMDEVLQSISNVNVIMGEIMTASEEQSAGIEQINQAICEMDQVTQQNAALVEEAAAAAASLEEQAAGLTHAVAVFKLDLAKTGNTGRLPGQQAKALALAAPLARAA</sequence>
<feature type="transmembrane region" description="Helical" evidence="6">
    <location>
        <begin position="12"/>
        <end position="34"/>
    </location>
</feature>
<dbReference type="GO" id="GO:0007165">
    <property type="term" value="P:signal transduction"/>
    <property type="evidence" value="ECO:0007669"/>
    <property type="project" value="UniProtKB-KW"/>
</dbReference>
<dbReference type="InterPro" id="IPR024478">
    <property type="entry name" value="HlyB_4HB_MCP"/>
</dbReference>
<dbReference type="PROSITE" id="PS50885">
    <property type="entry name" value="HAMP"/>
    <property type="match status" value="1"/>
</dbReference>
<dbReference type="PROSITE" id="PS50111">
    <property type="entry name" value="CHEMOTAXIS_TRANSDUC_2"/>
    <property type="match status" value="1"/>
</dbReference>
<gene>
    <name evidence="9" type="ORF">FHS03_005111</name>
</gene>
<comment type="subcellular location">
    <subcellularLocation>
        <location evidence="1">Membrane</location>
    </subcellularLocation>
</comment>
<protein>
    <submittedName>
        <fullName evidence="9">Methyl-accepting chemotaxis protein</fullName>
    </submittedName>
</protein>
<dbReference type="PRINTS" id="PR00260">
    <property type="entry name" value="CHEMTRNSDUCR"/>
</dbReference>
<dbReference type="SMART" id="SM00283">
    <property type="entry name" value="MA"/>
    <property type="match status" value="1"/>
</dbReference>
<keyword evidence="4" id="KW-0807">Transducer</keyword>
<keyword evidence="2" id="KW-0488">Methylation</keyword>
<dbReference type="EMBL" id="JACHXD010000023">
    <property type="protein sequence ID" value="MBB3122015.1"/>
    <property type="molecule type" value="Genomic_DNA"/>
</dbReference>
<dbReference type="Proteomes" id="UP000541535">
    <property type="component" value="Unassembled WGS sequence"/>
</dbReference>
<dbReference type="InterPro" id="IPR004089">
    <property type="entry name" value="MCPsignal_dom"/>
</dbReference>
<evidence type="ECO:0000313" key="10">
    <source>
        <dbReference type="Proteomes" id="UP000541535"/>
    </source>
</evidence>
<dbReference type="AlphaFoldDB" id="A0A7W5FWH3"/>
<comment type="caution">
    <text evidence="9">The sequence shown here is derived from an EMBL/GenBank/DDBJ whole genome shotgun (WGS) entry which is preliminary data.</text>
</comment>
<dbReference type="InterPro" id="IPR004090">
    <property type="entry name" value="Chemotax_Me-accpt_rcpt"/>
</dbReference>
<dbReference type="Gene3D" id="1.10.287.950">
    <property type="entry name" value="Methyl-accepting chemotaxis protein"/>
    <property type="match status" value="1"/>
</dbReference>
<dbReference type="FunFam" id="1.10.287.950:FF:000001">
    <property type="entry name" value="Methyl-accepting chemotaxis sensory transducer"/>
    <property type="match status" value="1"/>
</dbReference>
<evidence type="ECO:0000256" key="3">
    <source>
        <dbReference type="ARBA" id="ARBA00029447"/>
    </source>
</evidence>
<dbReference type="SMART" id="SM00304">
    <property type="entry name" value="HAMP"/>
    <property type="match status" value="1"/>
</dbReference>
<feature type="coiled-coil region" evidence="5">
    <location>
        <begin position="468"/>
        <end position="506"/>
    </location>
</feature>
<organism evidence="9 10">
    <name type="scientific">Pseudoduganella violacea</name>
    <dbReference type="NCBI Taxonomy" id="1715466"/>
    <lineage>
        <taxon>Bacteria</taxon>
        <taxon>Pseudomonadati</taxon>
        <taxon>Pseudomonadota</taxon>
        <taxon>Betaproteobacteria</taxon>
        <taxon>Burkholderiales</taxon>
        <taxon>Oxalobacteraceae</taxon>
        <taxon>Telluria group</taxon>
        <taxon>Pseudoduganella</taxon>
    </lineage>
</organism>
<evidence type="ECO:0000256" key="1">
    <source>
        <dbReference type="ARBA" id="ARBA00004370"/>
    </source>
</evidence>
<reference evidence="9 10" key="1">
    <citation type="submission" date="2020-08" db="EMBL/GenBank/DDBJ databases">
        <title>Genomic Encyclopedia of Type Strains, Phase III (KMG-III): the genomes of soil and plant-associated and newly described type strains.</title>
        <authorList>
            <person name="Whitman W."/>
        </authorList>
    </citation>
    <scope>NUCLEOTIDE SEQUENCE [LARGE SCALE GENOMIC DNA]</scope>
    <source>
        <strain evidence="9 10">CECT 8897</strain>
    </source>
</reference>
<keyword evidence="10" id="KW-1185">Reference proteome</keyword>